<evidence type="ECO:0000313" key="4">
    <source>
        <dbReference type="Ensembl" id="ENSPMGP00000003339.1"/>
    </source>
</evidence>
<dbReference type="AlphaFoldDB" id="A0A3B3ZFK8"/>
<dbReference type="GO" id="GO:0000287">
    <property type="term" value="F:magnesium ion binding"/>
    <property type="evidence" value="ECO:0007669"/>
    <property type="project" value="TreeGrafter"/>
</dbReference>
<dbReference type="Proteomes" id="UP000261520">
    <property type="component" value="Unplaced"/>
</dbReference>
<dbReference type="InterPro" id="IPR029017">
    <property type="entry name" value="Enolase-like_N"/>
</dbReference>
<organism evidence="4 5">
    <name type="scientific">Periophthalmus magnuspinnatus</name>
    <dbReference type="NCBI Taxonomy" id="409849"/>
    <lineage>
        <taxon>Eukaryota</taxon>
        <taxon>Metazoa</taxon>
        <taxon>Chordata</taxon>
        <taxon>Craniata</taxon>
        <taxon>Vertebrata</taxon>
        <taxon>Euteleostomi</taxon>
        <taxon>Actinopterygii</taxon>
        <taxon>Neopterygii</taxon>
        <taxon>Teleostei</taxon>
        <taxon>Neoteleostei</taxon>
        <taxon>Acanthomorphata</taxon>
        <taxon>Gobiaria</taxon>
        <taxon>Gobiiformes</taxon>
        <taxon>Gobioidei</taxon>
        <taxon>Gobiidae</taxon>
        <taxon>Oxudercinae</taxon>
        <taxon>Periophthalmus</taxon>
    </lineage>
</organism>
<accession>A0A3B3ZFK8</accession>
<keyword evidence="2" id="KW-0479">Metal-binding</keyword>
<comment type="cofactor">
    <cofactor evidence="1">
        <name>Mg(2+)</name>
        <dbReference type="ChEBI" id="CHEBI:18420"/>
    </cofactor>
</comment>
<dbReference type="GO" id="GO:0016052">
    <property type="term" value="P:carbohydrate catabolic process"/>
    <property type="evidence" value="ECO:0007669"/>
    <property type="project" value="TreeGrafter"/>
</dbReference>
<dbReference type="Gene3D" id="3.20.20.120">
    <property type="entry name" value="Enolase-like C-terminal domain"/>
    <property type="match status" value="1"/>
</dbReference>
<dbReference type="Gene3D" id="3.30.390.10">
    <property type="entry name" value="Enolase-like, N-terminal domain"/>
    <property type="match status" value="2"/>
</dbReference>
<dbReference type="InterPro" id="IPR046945">
    <property type="entry name" value="RHMD-like"/>
</dbReference>
<dbReference type="STRING" id="409849.ENSPMGP00000003339"/>
<evidence type="ECO:0000256" key="1">
    <source>
        <dbReference type="ARBA" id="ARBA00001946"/>
    </source>
</evidence>
<name>A0A3B3ZFK8_9GOBI</name>
<keyword evidence="3" id="KW-0460">Magnesium</keyword>
<keyword evidence="5" id="KW-1185">Reference proteome</keyword>
<dbReference type="GO" id="GO:0016836">
    <property type="term" value="F:hydro-lyase activity"/>
    <property type="evidence" value="ECO:0007669"/>
    <property type="project" value="TreeGrafter"/>
</dbReference>
<dbReference type="PANTHER" id="PTHR13794:SF58">
    <property type="entry name" value="MITOCHONDRIAL ENOLASE SUPERFAMILY MEMBER 1"/>
    <property type="match status" value="1"/>
</dbReference>
<dbReference type="InterPro" id="IPR036849">
    <property type="entry name" value="Enolase-like_C_sf"/>
</dbReference>
<dbReference type="Ensembl" id="ENSPMGT00000003540.1">
    <property type="protein sequence ID" value="ENSPMGP00000003339.1"/>
    <property type="gene ID" value="ENSPMGG00000002889.1"/>
</dbReference>
<reference evidence="4" key="2">
    <citation type="submission" date="2025-09" db="UniProtKB">
        <authorList>
            <consortium name="Ensembl"/>
        </authorList>
    </citation>
    <scope>IDENTIFICATION</scope>
</reference>
<evidence type="ECO:0000256" key="2">
    <source>
        <dbReference type="ARBA" id="ARBA00022723"/>
    </source>
</evidence>
<sequence>MHSDPDYSAAYVVINTDCNVKRFGLTFTLGKGTGGTSDFSAVLNAVWDPLWKLPVDMIVSCIDFRYITDALTEDEALDILMKAQEEKMLKEDYLAYTTSCAWQGYPGKNLKQLCTDALQSSWTKFKVEVGANLEDDKCHCHLIREMTGPENTLVRCQRPTIRIKESKQLSGIVSCGSPLGIGVATGGGQI</sequence>
<proteinExistence type="predicted"/>
<evidence type="ECO:0000256" key="3">
    <source>
        <dbReference type="ARBA" id="ARBA00022842"/>
    </source>
</evidence>
<dbReference type="PANTHER" id="PTHR13794">
    <property type="entry name" value="ENOLASE SUPERFAMILY, MANDELATE RACEMASE"/>
    <property type="match status" value="1"/>
</dbReference>
<protein>
    <submittedName>
        <fullName evidence="4">Uncharacterized protein</fullName>
    </submittedName>
</protein>
<evidence type="ECO:0000313" key="5">
    <source>
        <dbReference type="Proteomes" id="UP000261520"/>
    </source>
</evidence>
<reference evidence="4" key="1">
    <citation type="submission" date="2025-08" db="UniProtKB">
        <authorList>
            <consortium name="Ensembl"/>
        </authorList>
    </citation>
    <scope>IDENTIFICATION</scope>
</reference>